<evidence type="ECO:0000256" key="3">
    <source>
        <dbReference type="ARBA" id="ARBA00006759"/>
    </source>
</evidence>
<feature type="domain" description="Metallo-beta-lactamase" evidence="8">
    <location>
        <begin position="14"/>
        <end position="170"/>
    </location>
</feature>
<dbReference type="InterPro" id="IPR050110">
    <property type="entry name" value="Glyoxalase_II_hydrolase"/>
</dbReference>
<dbReference type="CDD" id="cd07723">
    <property type="entry name" value="hydroxyacylglutathione_hydrolase_MBL-fold"/>
    <property type="match status" value="1"/>
</dbReference>
<dbReference type="Gene3D" id="3.60.15.10">
    <property type="entry name" value="Ribonuclease Z/Hydroxyacylglutathione hydrolase-like"/>
    <property type="match status" value="1"/>
</dbReference>
<proteinExistence type="inferred from homology"/>
<dbReference type="UniPathway" id="UPA00619">
    <property type="reaction ID" value="UER00676"/>
</dbReference>
<dbReference type="RefSeq" id="WP_126539995.1">
    <property type="nucleotide sequence ID" value="NZ_BSPM01000002.1"/>
</dbReference>
<feature type="binding site" evidence="7">
    <location>
        <position position="132"/>
    </location>
    <ligand>
        <name>Zn(2+)</name>
        <dbReference type="ChEBI" id="CHEBI:29105"/>
        <label>1</label>
    </ligand>
</feature>
<evidence type="ECO:0000313" key="9">
    <source>
        <dbReference type="EMBL" id="TDP84110.1"/>
    </source>
</evidence>
<dbReference type="PANTHER" id="PTHR43705">
    <property type="entry name" value="HYDROXYACYLGLUTATHIONE HYDROLASE"/>
    <property type="match status" value="1"/>
</dbReference>
<comment type="subunit">
    <text evidence="7">Monomer.</text>
</comment>
<keyword evidence="5 7" id="KW-0378">Hydrolase</keyword>
<dbReference type="PANTHER" id="PTHR43705:SF1">
    <property type="entry name" value="HYDROXYACYLGLUTATHIONE HYDROLASE GLOB"/>
    <property type="match status" value="1"/>
</dbReference>
<evidence type="ECO:0000256" key="2">
    <source>
        <dbReference type="ARBA" id="ARBA00004963"/>
    </source>
</evidence>
<feature type="binding site" evidence="7">
    <location>
        <position position="58"/>
    </location>
    <ligand>
        <name>Zn(2+)</name>
        <dbReference type="ChEBI" id="CHEBI:29105"/>
        <label>1</label>
    </ligand>
</feature>
<keyword evidence="6 7" id="KW-0862">Zinc</keyword>
<dbReference type="InterPro" id="IPR001279">
    <property type="entry name" value="Metallo-B-lactamas"/>
</dbReference>
<keyword evidence="4 7" id="KW-0479">Metal-binding</keyword>
<comment type="pathway">
    <text evidence="2 7">Secondary metabolite metabolism; methylglyoxal degradation; (R)-lactate from methylglyoxal: step 2/2.</text>
</comment>
<dbReference type="SUPFAM" id="SSF56281">
    <property type="entry name" value="Metallo-hydrolase/oxidoreductase"/>
    <property type="match status" value="1"/>
</dbReference>
<accession>A0A4R6RD58</accession>
<evidence type="ECO:0000256" key="6">
    <source>
        <dbReference type="ARBA" id="ARBA00022833"/>
    </source>
</evidence>
<feature type="binding site" evidence="7">
    <location>
        <position position="60"/>
    </location>
    <ligand>
        <name>Zn(2+)</name>
        <dbReference type="ChEBI" id="CHEBI:29105"/>
        <label>2</label>
    </ligand>
</feature>
<evidence type="ECO:0000259" key="8">
    <source>
        <dbReference type="SMART" id="SM00849"/>
    </source>
</evidence>
<dbReference type="AlphaFoldDB" id="A0A4R6RD58"/>
<feature type="binding site" evidence="7">
    <location>
        <position position="132"/>
    </location>
    <ligand>
        <name>Zn(2+)</name>
        <dbReference type="ChEBI" id="CHEBI:29105"/>
        <label>2</label>
    </ligand>
</feature>
<evidence type="ECO:0000256" key="5">
    <source>
        <dbReference type="ARBA" id="ARBA00022801"/>
    </source>
</evidence>
<comment type="similarity">
    <text evidence="3 7">Belongs to the metallo-beta-lactamase superfamily. Glyoxalase II family.</text>
</comment>
<feature type="binding site" evidence="7">
    <location>
        <position position="56"/>
    </location>
    <ligand>
        <name>Zn(2+)</name>
        <dbReference type="ChEBI" id="CHEBI:29105"/>
        <label>1</label>
    </ligand>
</feature>
<protein>
    <recommendedName>
        <fullName evidence="7">Hydroxyacylglutathione hydrolase</fullName>
        <ecNumber evidence="7">3.1.2.6</ecNumber>
    </recommendedName>
    <alternativeName>
        <fullName evidence="7">Glyoxalase II</fullName>
        <shortName evidence="7">Glx II</shortName>
    </alternativeName>
</protein>
<dbReference type="InterPro" id="IPR036866">
    <property type="entry name" value="RibonucZ/Hydroxyglut_hydro"/>
</dbReference>
<evidence type="ECO:0000256" key="1">
    <source>
        <dbReference type="ARBA" id="ARBA00001623"/>
    </source>
</evidence>
<dbReference type="InterPro" id="IPR017782">
    <property type="entry name" value="Hydroxyacylglutathione_Hdrlase"/>
</dbReference>
<dbReference type="Proteomes" id="UP000294547">
    <property type="component" value="Unassembled WGS sequence"/>
</dbReference>
<dbReference type="Pfam" id="PF16123">
    <property type="entry name" value="HAGH_C"/>
    <property type="match status" value="1"/>
</dbReference>
<sequence length="254" mass="26041">MPAVEIELVPCRADNYAVLLRRPGGDALLVDAPAAAPIEAALARLGWRLGAVLVTHHHGDHVEGIPALAPAGVPVIGPAAEAAKIGLLTATLADGEETEVCGFRVVAIATPGHTLGHLAYHLPDDGLLFSGDTLFAMGCGRLFEGTAADMWGSLGRLAALPAETAVYCGHEYTLSNARFAAALLPDDAAVADRLADVEAARAAGRPTVPTTIGLERATNPFLRAGEPAVAAAVGLAGADSAAVFAEIRRRKDRA</sequence>
<dbReference type="Pfam" id="PF00753">
    <property type="entry name" value="Lactamase_B"/>
    <property type="match status" value="1"/>
</dbReference>
<name>A0A4R6RD58_9HYPH</name>
<comment type="cofactor">
    <cofactor evidence="7">
        <name>Zn(2+)</name>
        <dbReference type="ChEBI" id="CHEBI:29105"/>
    </cofactor>
    <text evidence="7">Binds 2 Zn(2+) ions per subunit.</text>
</comment>
<evidence type="ECO:0000313" key="10">
    <source>
        <dbReference type="Proteomes" id="UP000294547"/>
    </source>
</evidence>
<dbReference type="InterPro" id="IPR035680">
    <property type="entry name" value="Clx_II_MBL"/>
</dbReference>
<dbReference type="EMBL" id="SNXY01000008">
    <property type="protein sequence ID" value="TDP84110.1"/>
    <property type="molecule type" value="Genomic_DNA"/>
</dbReference>
<dbReference type="GO" id="GO:0004416">
    <property type="term" value="F:hydroxyacylglutathione hydrolase activity"/>
    <property type="evidence" value="ECO:0007669"/>
    <property type="project" value="UniProtKB-UniRule"/>
</dbReference>
<feature type="binding site" evidence="7">
    <location>
        <position position="170"/>
    </location>
    <ligand>
        <name>Zn(2+)</name>
        <dbReference type="ChEBI" id="CHEBI:29105"/>
        <label>2</label>
    </ligand>
</feature>
<evidence type="ECO:0000256" key="7">
    <source>
        <dbReference type="HAMAP-Rule" id="MF_01374"/>
    </source>
</evidence>
<feature type="binding site" evidence="7">
    <location>
        <position position="61"/>
    </location>
    <ligand>
        <name>Zn(2+)</name>
        <dbReference type="ChEBI" id="CHEBI:29105"/>
        <label>2</label>
    </ligand>
</feature>
<dbReference type="SMART" id="SM00849">
    <property type="entry name" value="Lactamase_B"/>
    <property type="match status" value="1"/>
</dbReference>
<dbReference type="GO" id="GO:0046872">
    <property type="term" value="F:metal ion binding"/>
    <property type="evidence" value="ECO:0007669"/>
    <property type="project" value="UniProtKB-KW"/>
</dbReference>
<comment type="caution">
    <text evidence="9">The sequence shown here is derived from an EMBL/GenBank/DDBJ whole genome shotgun (WGS) entry which is preliminary data.</text>
</comment>
<reference evidence="9 10" key="1">
    <citation type="submission" date="2019-03" db="EMBL/GenBank/DDBJ databases">
        <title>Genomic Encyclopedia of Type Strains, Phase IV (KMG-IV): sequencing the most valuable type-strain genomes for metagenomic binning, comparative biology and taxonomic classification.</title>
        <authorList>
            <person name="Goeker M."/>
        </authorList>
    </citation>
    <scope>NUCLEOTIDE SEQUENCE [LARGE SCALE GENOMIC DNA]</scope>
    <source>
        <strain evidence="9 10">DSM 102969</strain>
    </source>
</reference>
<gene>
    <name evidence="7" type="primary">gloB</name>
    <name evidence="9" type="ORF">EDD54_2713</name>
</gene>
<dbReference type="EC" id="3.1.2.6" evidence="7"/>
<comment type="function">
    <text evidence="7">Thiolesterase that catalyzes the hydrolysis of S-D-lactoyl-glutathione to form glutathione and D-lactic acid.</text>
</comment>
<organism evidence="9 10">
    <name type="scientific">Oharaeibacter diazotrophicus</name>
    <dbReference type="NCBI Taxonomy" id="1920512"/>
    <lineage>
        <taxon>Bacteria</taxon>
        <taxon>Pseudomonadati</taxon>
        <taxon>Pseudomonadota</taxon>
        <taxon>Alphaproteobacteria</taxon>
        <taxon>Hyphomicrobiales</taxon>
        <taxon>Pleomorphomonadaceae</taxon>
        <taxon>Oharaeibacter</taxon>
    </lineage>
</organism>
<dbReference type="PIRSF" id="PIRSF005457">
    <property type="entry name" value="Glx"/>
    <property type="match status" value="1"/>
</dbReference>
<dbReference type="InterPro" id="IPR032282">
    <property type="entry name" value="HAGH_C"/>
</dbReference>
<evidence type="ECO:0000256" key="4">
    <source>
        <dbReference type="ARBA" id="ARBA00022723"/>
    </source>
</evidence>
<comment type="catalytic activity">
    <reaction evidence="1 7">
        <text>an S-(2-hydroxyacyl)glutathione + H2O = a 2-hydroxy carboxylate + glutathione + H(+)</text>
        <dbReference type="Rhea" id="RHEA:21864"/>
        <dbReference type="ChEBI" id="CHEBI:15377"/>
        <dbReference type="ChEBI" id="CHEBI:15378"/>
        <dbReference type="ChEBI" id="CHEBI:57925"/>
        <dbReference type="ChEBI" id="CHEBI:58896"/>
        <dbReference type="ChEBI" id="CHEBI:71261"/>
        <dbReference type="EC" id="3.1.2.6"/>
    </reaction>
</comment>
<dbReference type="HAMAP" id="MF_01374">
    <property type="entry name" value="Glyoxalase_2"/>
    <property type="match status" value="1"/>
</dbReference>
<feature type="binding site" evidence="7">
    <location>
        <position position="113"/>
    </location>
    <ligand>
        <name>Zn(2+)</name>
        <dbReference type="ChEBI" id="CHEBI:29105"/>
        <label>1</label>
    </ligand>
</feature>
<keyword evidence="10" id="KW-1185">Reference proteome</keyword>
<dbReference type="GO" id="GO:0019243">
    <property type="term" value="P:methylglyoxal catabolic process to D-lactate via S-lactoyl-glutathione"/>
    <property type="evidence" value="ECO:0007669"/>
    <property type="project" value="UniProtKB-UniRule"/>
</dbReference>
<dbReference type="OrthoDB" id="9802248at2"/>
<dbReference type="NCBIfam" id="TIGR03413">
    <property type="entry name" value="GSH_gloB"/>
    <property type="match status" value="1"/>
</dbReference>